<protein>
    <submittedName>
        <fullName evidence="1">Uncharacterized protein</fullName>
    </submittedName>
</protein>
<evidence type="ECO:0000313" key="1">
    <source>
        <dbReference type="EMBL" id="ALI35733.1"/>
    </source>
</evidence>
<dbReference type="KEGG" id="taa:NMY3_01530"/>
<dbReference type="EMBL" id="CP012850">
    <property type="protein sequence ID" value="ALI35733.1"/>
    <property type="molecule type" value="Genomic_DNA"/>
</dbReference>
<evidence type="ECO:0000313" key="2">
    <source>
        <dbReference type="Proteomes" id="UP000058925"/>
    </source>
</evidence>
<sequence>MKVKNLLLSIILATFIAGFSLFESSNTNAQNNTTALPLSNSTSNSNSEEKSYILIFEQRNIGNIDNSTKIVSSIVGHNIVKIAEEFVEEISLAPSQQLEQQVEEIIYNGTNGLPCNTSLTTQEGESVSVECISSENVVIWYIHL</sequence>
<dbReference type="OrthoDB" id="376421at2157"/>
<name>A0A654LZH9_9ARCH</name>
<dbReference type="Proteomes" id="UP000058925">
    <property type="component" value="Chromosome"/>
</dbReference>
<dbReference type="AlphaFoldDB" id="A0A654LZH9"/>
<gene>
    <name evidence="1" type="ORF">NMY3_01530</name>
</gene>
<proteinExistence type="predicted"/>
<dbReference type="GeneID" id="60421578"/>
<reference evidence="2" key="1">
    <citation type="submission" date="2015-10" db="EMBL/GenBank/DDBJ databases">
        <title>Niche specialization of a soil ammonia-oxidizing archaeon, Candidatus Nitrosocosmicus oleophilus.</title>
        <authorList>
            <person name="Jung M.-Y."/>
            <person name="Rhee S.-K."/>
        </authorList>
    </citation>
    <scope>NUCLEOTIDE SEQUENCE [LARGE SCALE GENOMIC DNA]</scope>
    <source>
        <strain evidence="2">MY3</strain>
    </source>
</reference>
<accession>A0A654LZH9</accession>
<dbReference type="RefSeq" id="WP_196818147.1">
    <property type="nucleotide sequence ID" value="NZ_CP012850.1"/>
</dbReference>
<organism evidence="1 2">
    <name type="scientific">Candidatus Nitrosocosmicus oleophilus</name>
    <dbReference type="NCBI Taxonomy" id="1353260"/>
    <lineage>
        <taxon>Archaea</taxon>
        <taxon>Nitrososphaerota</taxon>
        <taxon>Nitrososphaeria</taxon>
        <taxon>Nitrososphaerales</taxon>
        <taxon>Nitrososphaeraceae</taxon>
        <taxon>Candidatus Nitrosocosmicus</taxon>
    </lineage>
</organism>
<keyword evidence="2" id="KW-1185">Reference proteome</keyword>